<evidence type="ECO:0000313" key="2">
    <source>
        <dbReference type="EMBL" id="QCE06379.1"/>
    </source>
</evidence>
<accession>A0A4D6N1Q2</accession>
<name>A0A4D6N1Q2_VIGUN</name>
<organism evidence="2 3">
    <name type="scientific">Vigna unguiculata</name>
    <name type="common">Cowpea</name>
    <dbReference type="NCBI Taxonomy" id="3917"/>
    <lineage>
        <taxon>Eukaryota</taxon>
        <taxon>Viridiplantae</taxon>
        <taxon>Streptophyta</taxon>
        <taxon>Embryophyta</taxon>
        <taxon>Tracheophyta</taxon>
        <taxon>Spermatophyta</taxon>
        <taxon>Magnoliopsida</taxon>
        <taxon>eudicotyledons</taxon>
        <taxon>Gunneridae</taxon>
        <taxon>Pentapetalae</taxon>
        <taxon>rosids</taxon>
        <taxon>fabids</taxon>
        <taxon>Fabales</taxon>
        <taxon>Fabaceae</taxon>
        <taxon>Papilionoideae</taxon>
        <taxon>50 kb inversion clade</taxon>
        <taxon>NPAAA clade</taxon>
        <taxon>indigoferoid/millettioid clade</taxon>
        <taxon>Phaseoleae</taxon>
        <taxon>Vigna</taxon>
    </lineage>
</organism>
<dbReference type="Proteomes" id="UP000501690">
    <property type="component" value="Linkage Group LG9"/>
</dbReference>
<reference evidence="2 3" key="1">
    <citation type="submission" date="2019-04" db="EMBL/GenBank/DDBJ databases">
        <title>An improved genome assembly and genetic linkage map for asparagus bean, Vigna unguiculata ssp. sesquipedialis.</title>
        <authorList>
            <person name="Xia Q."/>
            <person name="Zhang R."/>
            <person name="Dong Y."/>
        </authorList>
    </citation>
    <scope>NUCLEOTIDE SEQUENCE [LARGE SCALE GENOMIC DNA]</scope>
    <source>
        <tissue evidence="2">Leaf</tissue>
    </source>
</reference>
<dbReference type="EMBL" id="CP039353">
    <property type="protein sequence ID" value="QCE06379.1"/>
    <property type="molecule type" value="Genomic_DNA"/>
</dbReference>
<feature type="compositionally biased region" description="Polar residues" evidence="1">
    <location>
        <begin position="38"/>
        <end position="58"/>
    </location>
</feature>
<feature type="region of interest" description="Disordered" evidence="1">
    <location>
        <begin position="137"/>
        <end position="165"/>
    </location>
</feature>
<evidence type="ECO:0000256" key="1">
    <source>
        <dbReference type="SAM" id="MobiDB-lite"/>
    </source>
</evidence>
<dbReference type="AlphaFoldDB" id="A0A4D6N1Q2"/>
<protein>
    <submittedName>
        <fullName evidence="2">Uncharacterized protein</fullName>
    </submittedName>
</protein>
<gene>
    <name evidence="2" type="ORF">DEO72_LG9g1391</name>
</gene>
<feature type="region of interest" description="Disordered" evidence="1">
    <location>
        <begin position="36"/>
        <end position="65"/>
    </location>
</feature>
<proteinExistence type="predicted"/>
<keyword evidence="3" id="KW-1185">Reference proteome</keyword>
<evidence type="ECO:0000313" key="3">
    <source>
        <dbReference type="Proteomes" id="UP000501690"/>
    </source>
</evidence>
<sequence length="165" mass="17960">MPESHRRRAFVRNRSPSAAAIDVCVFVVFSARPAAPTTPRQLSQGRRRPSSATFTPPSGSDVPLSRLHGFTMREPTFMIHKTIAPSIASALSLLRLNSPPRRPTAGVCHCRVSRTCMASSSAPATCQNGPELPAIPHQHAPPHSRVKPAPTLPEFHQFRGSVPYQ</sequence>